<sequence>METQSKTLNGQDLVIASINITFQGVIWAIIPRNLECRSAIVLIALSTTIIIAKTISKFGHWALVHCFVCCFTILLFGELCLSELLFHWFTPSGHDCGLNTFFIVMTLISVFVFAIVALHPALLGTL</sequence>
<comment type="similarity">
    <text evidence="2">Belongs to the TDE1 family.</text>
</comment>
<dbReference type="GO" id="GO:0016020">
    <property type="term" value="C:membrane"/>
    <property type="evidence" value="ECO:0007669"/>
    <property type="project" value="UniProtKB-SubCell"/>
</dbReference>
<keyword evidence="4 6" id="KW-1133">Transmembrane helix</keyword>
<evidence type="ECO:0000313" key="8">
    <source>
        <dbReference type="Proteomes" id="UP000525078"/>
    </source>
</evidence>
<gene>
    <name evidence="7" type="ORF">F8388_017420</name>
</gene>
<feature type="transmembrane region" description="Helical" evidence="6">
    <location>
        <begin position="12"/>
        <end position="30"/>
    </location>
</feature>
<evidence type="ECO:0000256" key="5">
    <source>
        <dbReference type="ARBA" id="ARBA00023136"/>
    </source>
</evidence>
<keyword evidence="3 6" id="KW-0812">Transmembrane</keyword>
<evidence type="ECO:0000256" key="1">
    <source>
        <dbReference type="ARBA" id="ARBA00004141"/>
    </source>
</evidence>
<reference evidence="7 8" key="1">
    <citation type="journal article" date="2020" name="bioRxiv">
        <title>Sequence and annotation of 42 cannabis genomes reveals extensive copy number variation in cannabinoid synthesis and pathogen resistance genes.</title>
        <authorList>
            <person name="Mckernan K.J."/>
            <person name="Helbert Y."/>
            <person name="Kane L.T."/>
            <person name="Ebling H."/>
            <person name="Zhang L."/>
            <person name="Liu B."/>
            <person name="Eaton Z."/>
            <person name="Mclaughlin S."/>
            <person name="Kingan S."/>
            <person name="Baybayan P."/>
            <person name="Concepcion G."/>
            <person name="Jordan M."/>
            <person name="Riva A."/>
            <person name="Barbazuk W."/>
            <person name="Harkins T."/>
        </authorList>
    </citation>
    <scope>NUCLEOTIDE SEQUENCE [LARGE SCALE GENOMIC DNA]</scope>
    <source>
        <strain evidence="8">cv. Jamaican Lion 4</strain>
        <tissue evidence="7">Leaf</tissue>
    </source>
</reference>
<proteinExistence type="inferred from homology"/>
<dbReference type="AlphaFoldDB" id="A0A7J6H9N5"/>
<dbReference type="InterPro" id="IPR005016">
    <property type="entry name" value="TDE1/TMS"/>
</dbReference>
<feature type="transmembrane region" description="Helical" evidence="6">
    <location>
        <begin position="101"/>
        <end position="123"/>
    </location>
</feature>
<evidence type="ECO:0000313" key="7">
    <source>
        <dbReference type="EMBL" id="KAF4391825.1"/>
    </source>
</evidence>
<dbReference type="Pfam" id="PF03348">
    <property type="entry name" value="Serinc"/>
    <property type="match status" value="1"/>
</dbReference>
<accession>A0A7J6H9N5</accession>
<feature type="transmembrane region" description="Helical" evidence="6">
    <location>
        <begin position="36"/>
        <end position="55"/>
    </location>
</feature>
<evidence type="ECO:0000256" key="2">
    <source>
        <dbReference type="ARBA" id="ARBA00006665"/>
    </source>
</evidence>
<dbReference type="Proteomes" id="UP000525078">
    <property type="component" value="Unassembled WGS sequence"/>
</dbReference>
<protein>
    <submittedName>
        <fullName evidence="7">Uncharacterized protein</fullName>
    </submittedName>
</protein>
<evidence type="ECO:0000256" key="3">
    <source>
        <dbReference type="ARBA" id="ARBA00022692"/>
    </source>
</evidence>
<name>A0A7J6H9N5_CANSA</name>
<evidence type="ECO:0000256" key="4">
    <source>
        <dbReference type="ARBA" id="ARBA00022989"/>
    </source>
</evidence>
<organism evidence="7 8">
    <name type="scientific">Cannabis sativa</name>
    <name type="common">Hemp</name>
    <name type="synonym">Marijuana</name>
    <dbReference type="NCBI Taxonomy" id="3483"/>
    <lineage>
        <taxon>Eukaryota</taxon>
        <taxon>Viridiplantae</taxon>
        <taxon>Streptophyta</taxon>
        <taxon>Embryophyta</taxon>
        <taxon>Tracheophyta</taxon>
        <taxon>Spermatophyta</taxon>
        <taxon>Magnoliopsida</taxon>
        <taxon>eudicotyledons</taxon>
        <taxon>Gunneridae</taxon>
        <taxon>Pentapetalae</taxon>
        <taxon>rosids</taxon>
        <taxon>fabids</taxon>
        <taxon>Rosales</taxon>
        <taxon>Cannabaceae</taxon>
        <taxon>Cannabis</taxon>
    </lineage>
</organism>
<dbReference type="EMBL" id="JAATIP010000021">
    <property type="protein sequence ID" value="KAF4391825.1"/>
    <property type="molecule type" value="Genomic_DNA"/>
</dbReference>
<comment type="subcellular location">
    <subcellularLocation>
        <location evidence="1">Membrane</location>
        <topology evidence="1">Multi-pass membrane protein</topology>
    </subcellularLocation>
</comment>
<feature type="transmembrane region" description="Helical" evidence="6">
    <location>
        <begin position="62"/>
        <end position="89"/>
    </location>
</feature>
<evidence type="ECO:0000256" key="6">
    <source>
        <dbReference type="SAM" id="Phobius"/>
    </source>
</evidence>
<keyword evidence="5 6" id="KW-0472">Membrane</keyword>
<comment type="caution">
    <text evidence="7">The sequence shown here is derived from an EMBL/GenBank/DDBJ whole genome shotgun (WGS) entry which is preliminary data.</text>
</comment>